<evidence type="ECO:0000256" key="2">
    <source>
        <dbReference type="ARBA" id="ARBA00022490"/>
    </source>
</evidence>
<evidence type="ECO:0000256" key="3">
    <source>
        <dbReference type="ARBA" id="ARBA00022574"/>
    </source>
</evidence>
<reference evidence="14" key="1">
    <citation type="submission" date="2021-07" db="EMBL/GenBank/DDBJ databases">
        <authorList>
            <person name="Catto M.A."/>
            <person name="Jacobson A."/>
            <person name="Kennedy G."/>
            <person name="Labadie P."/>
            <person name="Hunt B.G."/>
            <person name="Srinivasan R."/>
        </authorList>
    </citation>
    <scope>NUCLEOTIDE SEQUENCE</scope>
    <source>
        <strain evidence="14">PL_HMW_Pooled</strain>
        <tissue evidence="14">Head</tissue>
    </source>
</reference>
<dbReference type="GO" id="GO:0003341">
    <property type="term" value="P:cilium movement"/>
    <property type="evidence" value="ECO:0007669"/>
    <property type="project" value="TreeGrafter"/>
</dbReference>
<dbReference type="PROSITE" id="PS50294">
    <property type="entry name" value="WD_REPEATS_REGION"/>
    <property type="match status" value="1"/>
</dbReference>
<feature type="compositionally biased region" description="Low complexity" evidence="13">
    <location>
        <begin position="1"/>
        <end position="24"/>
    </location>
</feature>
<evidence type="ECO:0000256" key="1">
    <source>
        <dbReference type="ARBA" id="ARBA00004611"/>
    </source>
</evidence>
<organism evidence="14 15">
    <name type="scientific">Frankliniella fusca</name>
    <dbReference type="NCBI Taxonomy" id="407009"/>
    <lineage>
        <taxon>Eukaryota</taxon>
        <taxon>Metazoa</taxon>
        <taxon>Ecdysozoa</taxon>
        <taxon>Arthropoda</taxon>
        <taxon>Hexapoda</taxon>
        <taxon>Insecta</taxon>
        <taxon>Pterygota</taxon>
        <taxon>Neoptera</taxon>
        <taxon>Paraneoptera</taxon>
        <taxon>Thysanoptera</taxon>
        <taxon>Terebrantia</taxon>
        <taxon>Thripoidea</taxon>
        <taxon>Thripidae</taxon>
        <taxon>Frankliniella</taxon>
    </lineage>
</organism>
<keyword evidence="15" id="KW-1185">Reference proteome</keyword>
<feature type="repeat" description="WD" evidence="12">
    <location>
        <begin position="364"/>
        <end position="406"/>
    </location>
</feature>
<dbReference type="GO" id="GO:0005858">
    <property type="term" value="C:axonemal dynein complex"/>
    <property type="evidence" value="ECO:0007669"/>
    <property type="project" value="TreeGrafter"/>
</dbReference>
<evidence type="ECO:0000256" key="4">
    <source>
        <dbReference type="ARBA" id="ARBA00022737"/>
    </source>
</evidence>
<dbReference type="Proteomes" id="UP001219518">
    <property type="component" value="Unassembled WGS sequence"/>
</dbReference>
<dbReference type="Gene3D" id="2.130.10.10">
    <property type="entry name" value="YVTN repeat-like/Quinoprotein amine dehydrogenase"/>
    <property type="match status" value="2"/>
</dbReference>
<evidence type="ECO:0000256" key="11">
    <source>
        <dbReference type="ARBA" id="ARBA00041557"/>
    </source>
</evidence>
<keyword evidence="2" id="KW-0963">Cytoplasm</keyword>
<gene>
    <name evidence="14" type="ORF">KUF71_001392</name>
</gene>
<evidence type="ECO:0000313" key="15">
    <source>
        <dbReference type="Proteomes" id="UP001219518"/>
    </source>
</evidence>
<evidence type="ECO:0000256" key="12">
    <source>
        <dbReference type="PROSITE-ProRule" id="PRU00221"/>
    </source>
</evidence>
<proteinExistence type="predicted"/>
<comment type="subcellular location">
    <subcellularLocation>
        <location evidence="1">Cytoplasm</location>
        <location evidence="1">Cytoskeleton</location>
        <location evidence="1">Flagellum axoneme</location>
    </subcellularLocation>
    <subcellularLocation>
        <location evidence="9">Dynein axonemal particle</location>
    </subcellularLocation>
</comment>
<keyword evidence="8" id="KW-0966">Cell projection</keyword>
<feature type="non-terminal residue" evidence="14">
    <location>
        <position position="1"/>
    </location>
</feature>
<evidence type="ECO:0000256" key="10">
    <source>
        <dbReference type="ARBA" id="ARBA00040002"/>
    </source>
</evidence>
<evidence type="ECO:0000256" key="13">
    <source>
        <dbReference type="SAM" id="MobiDB-lite"/>
    </source>
</evidence>
<dbReference type="InterPro" id="IPR036322">
    <property type="entry name" value="WD40_repeat_dom_sf"/>
</dbReference>
<dbReference type="EMBL" id="JAHWGI010001091">
    <property type="protein sequence ID" value="KAK3922466.1"/>
    <property type="molecule type" value="Genomic_DNA"/>
</dbReference>
<keyword evidence="7" id="KW-0206">Cytoskeleton</keyword>
<evidence type="ECO:0000256" key="5">
    <source>
        <dbReference type="ARBA" id="ARBA00022846"/>
    </source>
</evidence>
<sequence length="525" mass="57855">SDAPEVAVPLAPLAPLAGQQSQPQPERRAVQRRRRVLRRAVLDRISSQRSLSLSDADTRSVDSKDDSREDAILDDKLRAVLLLPAFRRAALQMERVLAAQAFKPAQELYRGLPPTDPLAPDLRFEYRLHPLWRMECEWAAGRAVTGLVWNDDNPDLLAVGYGRYLQQDQATGLVCMWSAKNPLLPERMYRFAAPVTAISFARTRPNLLAVGMADGGLALLDVSAPEKSVVADAGDTSESGVASPSWEPLWSMMWMSGEEFHLDEQVLVTAGQDGQVVRWRRGERGVEWTPMLRVPMAEGGEKGVPRLLAASGTCPERGVGLRQFAGVLCMAPVPLDPVRYLVGTEDGCVHECSTNYLHQHKSVFVAHAGPVYRLSFSPFCEKLFLTCGADWTVRIWALGVNEPLVTLAAGMQSVEDASWCPRNSTIIASISGDEVCMWDLRRKTYVPASRTPWSYPSPPTALLFSPGQDNILVGDRDGRIVTFALQDMPLAPYYQTKALVASLERVLVTKPALLASLKKLGEPFV</sequence>
<dbReference type="SUPFAM" id="SSF50978">
    <property type="entry name" value="WD40 repeat-like"/>
    <property type="match status" value="1"/>
</dbReference>
<protein>
    <recommendedName>
        <fullName evidence="10">Dynein axonemal intermediate chain 4</fullName>
    </recommendedName>
    <alternativeName>
        <fullName evidence="11">WD repeat-containing protein 78</fullName>
    </alternativeName>
</protein>
<evidence type="ECO:0000313" key="14">
    <source>
        <dbReference type="EMBL" id="KAK3922466.1"/>
    </source>
</evidence>
<dbReference type="PROSITE" id="PS50082">
    <property type="entry name" value="WD_REPEATS_2"/>
    <property type="match status" value="1"/>
</dbReference>
<dbReference type="AlphaFoldDB" id="A0AAE1HJE7"/>
<keyword evidence="5" id="KW-0282">Flagellum</keyword>
<evidence type="ECO:0000256" key="8">
    <source>
        <dbReference type="ARBA" id="ARBA00023273"/>
    </source>
</evidence>
<dbReference type="InterPro" id="IPR015943">
    <property type="entry name" value="WD40/YVTN_repeat-like_dom_sf"/>
</dbReference>
<evidence type="ECO:0000256" key="9">
    <source>
        <dbReference type="ARBA" id="ARBA00024190"/>
    </source>
</evidence>
<dbReference type="PANTHER" id="PTHR12442">
    <property type="entry name" value="DYNEIN INTERMEDIATE CHAIN"/>
    <property type="match status" value="1"/>
</dbReference>
<dbReference type="Pfam" id="PF00400">
    <property type="entry name" value="WD40"/>
    <property type="match status" value="1"/>
</dbReference>
<dbReference type="InterPro" id="IPR050687">
    <property type="entry name" value="Dynein_IC"/>
</dbReference>
<feature type="region of interest" description="Disordered" evidence="13">
    <location>
        <begin position="1"/>
        <end position="33"/>
    </location>
</feature>
<keyword evidence="6" id="KW-0969">Cilium</keyword>
<dbReference type="GO" id="GO:0045503">
    <property type="term" value="F:dynein light chain binding"/>
    <property type="evidence" value="ECO:0007669"/>
    <property type="project" value="TreeGrafter"/>
</dbReference>
<keyword evidence="4" id="KW-0677">Repeat</keyword>
<dbReference type="SMART" id="SM00320">
    <property type="entry name" value="WD40"/>
    <property type="match status" value="4"/>
</dbReference>
<evidence type="ECO:0000256" key="6">
    <source>
        <dbReference type="ARBA" id="ARBA00023069"/>
    </source>
</evidence>
<name>A0AAE1HJE7_9NEOP</name>
<reference evidence="14" key="2">
    <citation type="journal article" date="2023" name="BMC Genomics">
        <title>Pest status, molecular evolution, and epigenetic factors derived from the genome assembly of Frankliniella fusca, a thysanopteran phytovirus vector.</title>
        <authorList>
            <person name="Catto M.A."/>
            <person name="Labadie P.E."/>
            <person name="Jacobson A.L."/>
            <person name="Kennedy G.G."/>
            <person name="Srinivasan R."/>
            <person name="Hunt B.G."/>
        </authorList>
    </citation>
    <scope>NUCLEOTIDE SEQUENCE</scope>
    <source>
        <strain evidence="14">PL_HMW_Pooled</strain>
    </source>
</reference>
<dbReference type="PANTHER" id="PTHR12442:SF12">
    <property type="entry name" value="DYNEIN AXONEMAL INTERMEDIATE CHAIN 4"/>
    <property type="match status" value="1"/>
</dbReference>
<dbReference type="InterPro" id="IPR001680">
    <property type="entry name" value="WD40_rpt"/>
</dbReference>
<dbReference type="GO" id="GO:0120293">
    <property type="term" value="C:dynein axonemal particle"/>
    <property type="evidence" value="ECO:0007669"/>
    <property type="project" value="UniProtKB-SubCell"/>
</dbReference>
<evidence type="ECO:0000256" key="7">
    <source>
        <dbReference type="ARBA" id="ARBA00023212"/>
    </source>
</evidence>
<keyword evidence="3 12" id="KW-0853">WD repeat</keyword>
<comment type="caution">
    <text evidence="14">The sequence shown here is derived from an EMBL/GenBank/DDBJ whole genome shotgun (WGS) entry which is preliminary data.</text>
</comment>
<dbReference type="GO" id="GO:0045504">
    <property type="term" value="F:dynein heavy chain binding"/>
    <property type="evidence" value="ECO:0007669"/>
    <property type="project" value="TreeGrafter"/>
</dbReference>
<accession>A0AAE1HJE7</accession>